<dbReference type="Pfam" id="PF06985">
    <property type="entry name" value="HET"/>
    <property type="match status" value="1"/>
</dbReference>
<sequence length="592" mass="67985">METKNWLTRDGDNQRAERGNTNNEYVTLSYCWGPPVSEDFTLQTWNYEEFSKGFAVGRLPQTLRDAVHFAARLESVGYIWIDALCIVQNSKEDWAQQSVQMDQIYEETYLNLSAAAPSDKKGGLYRHRNPALLKTEEVLLNTRGIPNAIPESNNSALVVSGADWAVSPTRATLDKYLRHNSDVEFLRTCTVLEVNYWSRRVDQAPVNKRGWVFQERCLSPRVLHFCEDQIAWECQGIRGCRGFTACEKQPNGLTNCYLTENDLRIAPRQSWTTDINGLDVGVEASGHINESSVARYNKSDFAGSAAAKYRKPDIRLDTAAMQLWARTVEAYSQKALTQPQDRLIALAGFAKLMAKRLNSRYAAGLWENDLEHQLLWYVDPEFNHRTRIFSQRAVVPREHCAPTFSWAAVDVTGYGLIYADSSFPRTYIKIKNCHVELREPTRRFGLLNGAHITMWCKLRQATLHTAENGRFCWYLFARDDELNHEAPKNVYLDCYERDKAYIDNLQREVYVVPVAIDQSFDMICLILRLHDEEKGIFQRIGLTKLTSFMDRMAMSAREPHVEHKILEVLPGDISLPHAGFDIEERLHMIHLT</sequence>
<dbReference type="AlphaFoldDB" id="A0A9P4WKW3"/>
<dbReference type="Proteomes" id="UP000758155">
    <property type="component" value="Unassembled WGS sequence"/>
</dbReference>
<dbReference type="PANTHER" id="PTHR33112">
    <property type="entry name" value="DOMAIN PROTEIN, PUTATIVE-RELATED"/>
    <property type="match status" value="1"/>
</dbReference>
<proteinExistence type="predicted"/>
<comment type="caution">
    <text evidence="2">The sequence shown here is derived from an EMBL/GenBank/DDBJ whole genome shotgun (WGS) entry which is preliminary data.</text>
</comment>
<evidence type="ECO:0000313" key="2">
    <source>
        <dbReference type="EMBL" id="KAF3035219.1"/>
    </source>
</evidence>
<evidence type="ECO:0000259" key="1">
    <source>
        <dbReference type="Pfam" id="PF06985"/>
    </source>
</evidence>
<dbReference type="OrthoDB" id="5362512at2759"/>
<gene>
    <name evidence="2" type="ORF">E8E12_003907</name>
</gene>
<protein>
    <recommendedName>
        <fullName evidence="1">Heterokaryon incompatibility domain-containing protein</fullName>
    </recommendedName>
</protein>
<name>A0A9P4WKW3_9PLEO</name>
<dbReference type="EMBL" id="SWKV01000060">
    <property type="protein sequence ID" value="KAF3035219.1"/>
    <property type="molecule type" value="Genomic_DNA"/>
</dbReference>
<keyword evidence="3" id="KW-1185">Reference proteome</keyword>
<organism evidence="2 3">
    <name type="scientific">Didymella heteroderae</name>
    <dbReference type="NCBI Taxonomy" id="1769908"/>
    <lineage>
        <taxon>Eukaryota</taxon>
        <taxon>Fungi</taxon>
        <taxon>Dikarya</taxon>
        <taxon>Ascomycota</taxon>
        <taxon>Pezizomycotina</taxon>
        <taxon>Dothideomycetes</taxon>
        <taxon>Pleosporomycetidae</taxon>
        <taxon>Pleosporales</taxon>
        <taxon>Pleosporineae</taxon>
        <taxon>Didymellaceae</taxon>
        <taxon>Didymella</taxon>
    </lineage>
</organism>
<evidence type="ECO:0000313" key="3">
    <source>
        <dbReference type="Proteomes" id="UP000758155"/>
    </source>
</evidence>
<feature type="domain" description="Heterokaryon incompatibility" evidence="1">
    <location>
        <begin position="25"/>
        <end position="215"/>
    </location>
</feature>
<dbReference type="PANTHER" id="PTHR33112:SF9">
    <property type="entry name" value="HETEROKARYON INCOMPATIBILITY DOMAIN-CONTAINING PROTEIN"/>
    <property type="match status" value="1"/>
</dbReference>
<dbReference type="InterPro" id="IPR010730">
    <property type="entry name" value="HET"/>
</dbReference>
<accession>A0A9P4WKW3</accession>
<reference evidence="2" key="1">
    <citation type="submission" date="2019-04" db="EMBL/GenBank/DDBJ databases">
        <title>Sequencing of skin fungus with MAO and IRED activity.</title>
        <authorList>
            <person name="Marsaioli A.J."/>
            <person name="Bonatto J.M.C."/>
            <person name="Reis Junior O."/>
        </authorList>
    </citation>
    <scope>NUCLEOTIDE SEQUENCE</scope>
    <source>
        <strain evidence="2">28M1</strain>
    </source>
</reference>